<sequence>MLPEAFGCAVANRFGNLLDDDADPLDLLSEAEKVKERKKKKKEEEDKRAKLKKAGQKESQKDRRLPRSALGPDPVPALKQQQQTRPVPVASGRNGPEVVQKGAKRSTLVERKAKQEEPLQEFSIPKASYDADSNLRGRGGAGGRRGGNARSSDNFNIRGKREYDRHNGTGISPDEKRGGRGPWNWGCVDEAASELMEVTSDVLVKSEEPQVPVEDGTQNQSVEEDGEMVVQVAMEMSLDEWKALQEMSRPKAEFNIRKAENKIPSKAKVIHQSRQPEKFVEALDDMEDDGSFFRKSVNDITSMLEINFGSLDRPRRGGRGRGDPVGAGSRPERTKPVQPKEEPLAPNPDNPEEFPALPTGK</sequence>
<dbReference type="GO" id="GO:0003723">
    <property type="term" value="F:RNA binding"/>
    <property type="evidence" value="ECO:0007669"/>
    <property type="project" value="InterPro"/>
</dbReference>
<evidence type="ECO:0000256" key="8">
    <source>
        <dbReference type="ARBA" id="ARBA00035118"/>
    </source>
</evidence>
<dbReference type="GO" id="GO:0045948">
    <property type="term" value="P:positive regulation of translational initiation"/>
    <property type="evidence" value="ECO:0007669"/>
    <property type="project" value="TreeGrafter"/>
</dbReference>
<dbReference type="SMART" id="SM01233">
    <property type="entry name" value="HABP4_PAI-RBP1"/>
    <property type="match status" value="1"/>
</dbReference>
<dbReference type="InterPro" id="IPR039764">
    <property type="entry name" value="HABP4/SERBP1-like"/>
</dbReference>
<comment type="caution">
    <text evidence="11">The sequence shown here is derived from an EMBL/GenBank/DDBJ whole genome shotgun (WGS) entry which is preliminary data.</text>
</comment>
<dbReference type="Proteomes" id="UP000516260">
    <property type="component" value="Chromosome 4"/>
</dbReference>
<comment type="similarity">
    <text evidence="8">Belongs to the SERBP1-HABP4 family.</text>
</comment>
<evidence type="ECO:0000256" key="3">
    <source>
        <dbReference type="ARBA" id="ARBA00004408"/>
    </source>
</evidence>
<dbReference type="AlphaFoldDB" id="A0A4Z2BCI8"/>
<comment type="subcellular location">
    <subcellularLocation>
        <location evidence="1">Cytoplasm</location>
        <location evidence="1">Stress granule</location>
    </subcellularLocation>
    <subcellularLocation>
        <location evidence="2">Nucleus speckle</location>
    </subcellularLocation>
    <subcellularLocation>
        <location evidence="3">Nucleus</location>
        <location evidence="3">Cajal body</location>
    </subcellularLocation>
    <subcellularLocation>
        <location evidence="4">Nucleus</location>
        <location evidence="4">Nucleolus</location>
    </subcellularLocation>
</comment>
<evidence type="ECO:0000313" key="12">
    <source>
        <dbReference type="Proteomes" id="UP000516260"/>
    </source>
</evidence>
<feature type="domain" description="Hyaluronan/mRNA-binding protein" evidence="10">
    <location>
        <begin position="159"/>
        <end position="262"/>
    </location>
</feature>
<dbReference type="GO" id="GO:0005730">
    <property type="term" value="C:nucleolus"/>
    <property type="evidence" value="ECO:0007669"/>
    <property type="project" value="UniProtKB-SubCell"/>
</dbReference>
<accession>A0A4Z2BCI8</accession>
<feature type="region of interest" description="Disordered" evidence="9">
    <location>
        <begin position="306"/>
        <end position="361"/>
    </location>
</feature>
<feature type="compositionally biased region" description="Gly residues" evidence="9">
    <location>
        <begin position="137"/>
        <end position="146"/>
    </location>
</feature>
<evidence type="ECO:0000256" key="4">
    <source>
        <dbReference type="ARBA" id="ARBA00004604"/>
    </source>
</evidence>
<dbReference type="GO" id="GO:0015030">
    <property type="term" value="C:Cajal body"/>
    <property type="evidence" value="ECO:0007669"/>
    <property type="project" value="UniProtKB-SubCell"/>
</dbReference>
<dbReference type="InterPro" id="IPR006861">
    <property type="entry name" value="HABP4_PAIRBP1-bd"/>
</dbReference>
<feature type="compositionally biased region" description="Basic and acidic residues" evidence="9">
    <location>
        <begin position="55"/>
        <end position="65"/>
    </location>
</feature>
<evidence type="ECO:0000256" key="6">
    <source>
        <dbReference type="ARBA" id="ARBA00022845"/>
    </source>
</evidence>
<name>A0A4Z2BCI8_9TELE</name>
<dbReference type="Pfam" id="PF16174">
    <property type="entry name" value="IHABP4_N"/>
    <property type="match status" value="1"/>
</dbReference>
<evidence type="ECO:0000259" key="10">
    <source>
        <dbReference type="SMART" id="SM01233"/>
    </source>
</evidence>
<dbReference type="GO" id="GO:0016607">
    <property type="term" value="C:nuclear speck"/>
    <property type="evidence" value="ECO:0007669"/>
    <property type="project" value="UniProtKB-SubCell"/>
</dbReference>
<dbReference type="EMBL" id="SWLE01000017">
    <property type="protein sequence ID" value="TNM89895.1"/>
    <property type="molecule type" value="Genomic_DNA"/>
</dbReference>
<dbReference type="PANTHER" id="PTHR12299">
    <property type="entry name" value="HYALURONIC ACID-BINDING PROTEIN 4"/>
    <property type="match status" value="1"/>
</dbReference>
<feature type="compositionally biased region" description="Basic and acidic residues" evidence="9">
    <location>
        <begin position="107"/>
        <end position="117"/>
    </location>
</feature>
<keyword evidence="12" id="KW-1185">Reference proteome</keyword>
<protein>
    <recommendedName>
        <fullName evidence="10">Hyaluronan/mRNA-binding protein domain-containing protein</fullName>
    </recommendedName>
</protein>
<evidence type="ECO:0000256" key="2">
    <source>
        <dbReference type="ARBA" id="ARBA00004324"/>
    </source>
</evidence>
<feature type="compositionally biased region" description="Basic and acidic residues" evidence="9">
    <location>
        <begin position="330"/>
        <end position="343"/>
    </location>
</feature>
<feature type="region of interest" description="Disordered" evidence="9">
    <location>
        <begin position="204"/>
        <end position="224"/>
    </location>
</feature>
<evidence type="ECO:0000313" key="11">
    <source>
        <dbReference type="EMBL" id="TNM89895.1"/>
    </source>
</evidence>
<dbReference type="PANTHER" id="PTHR12299:SF30">
    <property type="entry name" value="INTRACELLULAR HYALURONAN-BINDING PROTEIN 4"/>
    <property type="match status" value="1"/>
</dbReference>
<evidence type="ECO:0000256" key="1">
    <source>
        <dbReference type="ARBA" id="ARBA00004210"/>
    </source>
</evidence>
<dbReference type="GO" id="GO:0033120">
    <property type="term" value="P:positive regulation of RNA splicing"/>
    <property type="evidence" value="ECO:0007669"/>
    <property type="project" value="TreeGrafter"/>
</dbReference>
<organism evidence="11 12">
    <name type="scientific">Takifugu bimaculatus</name>
    <dbReference type="NCBI Taxonomy" id="433685"/>
    <lineage>
        <taxon>Eukaryota</taxon>
        <taxon>Metazoa</taxon>
        <taxon>Chordata</taxon>
        <taxon>Craniata</taxon>
        <taxon>Vertebrata</taxon>
        <taxon>Euteleostomi</taxon>
        <taxon>Actinopterygii</taxon>
        <taxon>Neopterygii</taxon>
        <taxon>Teleostei</taxon>
        <taxon>Neoteleostei</taxon>
        <taxon>Acanthomorphata</taxon>
        <taxon>Eupercaria</taxon>
        <taxon>Tetraodontiformes</taxon>
        <taxon>Tetradontoidea</taxon>
        <taxon>Tetraodontidae</taxon>
        <taxon>Takifugu</taxon>
    </lineage>
</organism>
<reference evidence="11 12" key="1">
    <citation type="submission" date="2019-04" db="EMBL/GenBank/DDBJ databases">
        <title>The sequence and de novo assembly of Takifugu bimaculatus genome using PacBio and Hi-C technologies.</title>
        <authorList>
            <person name="Xu P."/>
            <person name="Liu B."/>
            <person name="Zhou Z."/>
        </authorList>
    </citation>
    <scope>NUCLEOTIDE SEQUENCE [LARGE SCALE GENOMIC DNA]</scope>
    <source>
        <strain evidence="11">TB-2018</strain>
        <tissue evidence="11">Muscle</tissue>
    </source>
</reference>
<gene>
    <name evidence="11" type="ORF">fugu_004129</name>
</gene>
<evidence type="ECO:0000256" key="7">
    <source>
        <dbReference type="ARBA" id="ARBA00023242"/>
    </source>
</evidence>
<proteinExistence type="inferred from homology"/>
<dbReference type="Pfam" id="PF04774">
    <property type="entry name" value="HABP4_PAI-RBP1"/>
    <property type="match status" value="1"/>
</dbReference>
<evidence type="ECO:0000256" key="9">
    <source>
        <dbReference type="SAM" id="MobiDB-lite"/>
    </source>
</evidence>
<evidence type="ECO:0000256" key="5">
    <source>
        <dbReference type="ARBA" id="ARBA00022490"/>
    </source>
</evidence>
<dbReference type="InterPro" id="IPR032381">
    <property type="entry name" value="IHABP4_N"/>
</dbReference>
<dbReference type="GO" id="GO:0010494">
    <property type="term" value="C:cytoplasmic stress granule"/>
    <property type="evidence" value="ECO:0007669"/>
    <property type="project" value="UniProtKB-SubCell"/>
</dbReference>
<keyword evidence="5" id="KW-0963">Cytoplasm</keyword>
<keyword evidence="7" id="KW-0539">Nucleus</keyword>
<feature type="compositionally biased region" description="Basic and acidic residues" evidence="9">
    <location>
        <begin position="159"/>
        <end position="178"/>
    </location>
</feature>
<keyword evidence="6" id="KW-0810">Translation regulation</keyword>
<feature type="region of interest" description="Disordered" evidence="9">
    <location>
        <begin position="32"/>
        <end position="183"/>
    </location>
</feature>